<proteinExistence type="predicted"/>
<dbReference type="Proteomes" id="UP000041254">
    <property type="component" value="Unassembled WGS sequence"/>
</dbReference>
<evidence type="ECO:0000313" key="2">
    <source>
        <dbReference type="Proteomes" id="UP000041254"/>
    </source>
</evidence>
<dbReference type="InParanoid" id="A0A0G4GFK5"/>
<gene>
    <name evidence="1" type="ORF">Vbra_17595</name>
</gene>
<organism evidence="1 2">
    <name type="scientific">Vitrella brassicaformis (strain CCMP3155)</name>
    <dbReference type="NCBI Taxonomy" id="1169540"/>
    <lineage>
        <taxon>Eukaryota</taxon>
        <taxon>Sar</taxon>
        <taxon>Alveolata</taxon>
        <taxon>Colpodellida</taxon>
        <taxon>Vitrellaceae</taxon>
        <taxon>Vitrella</taxon>
    </lineage>
</organism>
<dbReference type="EMBL" id="CDMY01000646">
    <property type="protein sequence ID" value="CEM28079.1"/>
    <property type="molecule type" value="Genomic_DNA"/>
</dbReference>
<protein>
    <submittedName>
        <fullName evidence="1">Uncharacterized protein</fullName>
    </submittedName>
</protein>
<keyword evidence="2" id="KW-1185">Reference proteome</keyword>
<name>A0A0G4GFK5_VITBC</name>
<sequence length="173" mass="19193">MALGVIVVNIADTWLVIGIFDLPPDVKRLLNVGTVVGWFYLTSRAVMATTFADMVVRRLFGLDVDPAQEPICKLIFVFIAEFVCIWCQWLLCPTLEHAAAQLPDYELMNATASLRGVLWTLNKTEAVFRNVTSATFNDGRNATAAVQNGTVEIGNVTLVIQNVTWFLANRTQD</sequence>
<dbReference type="VEuPathDB" id="CryptoDB:Vbra_17595"/>
<evidence type="ECO:0000313" key="1">
    <source>
        <dbReference type="EMBL" id="CEM28079.1"/>
    </source>
</evidence>
<accession>A0A0G4GFK5</accession>
<dbReference type="AlphaFoldDB" id="A0A0G4GFK5"/>
<reference evidence="1 2" key="1">
    <citation type="submission" date="2014-11" db="EMBL/GenBank/DDBJ databases">
        <authorList>
            <person name="Zhu J."/>
            <person name="Qi W."/>
            <person name="Song R."/>
        </authorList>
    </citation>
    <scope>NUCLEOTIDE SEQUENCE [LARGE SCALE GENOMIC DNA]</scope>
</reference>